<dbReference type="Pfam" id="PF03144">
    <property type="entry name" value="GTP_EFTU_D2"/>
    <property type="match status" value="1"/>
</dbReference>
<dbReference type="InterPro" id="IPR054696">
    <property type="entry name" value="GTP-eEF1A_C"/>
</dbReference>
<comment type="similarity">
    <text evidence="1">Belongs to the TRAFAC class translation factor GTPase superfamily. Classic translation factor GTPase family. EF-Tu/EF-1A subfamily.</text>
</comment>
<dbReference type="InterPro" id="IPR009001">
    <property type="entry name" value="Transl_elong_EF1A/Init_IF2_C"/>
</dbReference>
<reference evidence="6 7" key="1">
    <citation type="submission" date="2019-04" db="EMBL/GenBank/DDBJ databases">
        <title>Fungal friends and foes A comparative genomics study of 23 Aspergillus species from section Flavi.</title>
        <authorList>
            <consortium name="DOE Joint Genome Institute"/>
            <person name="Kjaerbolling I."/>
            <person name="Vesth T.C."/>
            <person name="Frisvad J.C."/>
            <person name="Nybo J.L."/>
            <person name="Theobald S."/>
            <person name="Kildgaard S."/>
            <person name="Petersen T.I."/>
            <person name="Kuo A."/>
            <person name="Sato A."/>
            <person name="Lyhne E.K."/>
            <person name="Kogle M.E."/>
            <person name="Wiebenga A."/>
            <person name="Kun R.S."/>
            <person name="Lubbers R.J."/>
            <person name="Makela M.R."/>
            <person name="Barry K."/>
            <person name="Chovatia M."/>
            <person name="Clum A."/>
            <person name="Daum C."/>
            <person name="Haridas S."/>
            <person name="He G."/>
            <person name="LaButti K."/>
            <person name="Lipzen A."/>
            <person name="Mondo S."/>
            <person name="Pangilinan J."/>
            <person name="Riley R."/>
            <person name="Salamov A."/>
            <person name="Simmons B.A."/>
            <person name="Magnuson J.K."/>
            <person name="Henrissat B."/>
            <person name="Mortensen U.H."/>
            <person name="Larsen T.O."/>
            <person name="De vries R.P."/>
            <person name="Grigoriev I.V."/>
            <person name="Machida M."/>
            <person name="Baker S.E."/>
            <person name="Andersen M.R."/>
        </authorList>
    </citation>
    <scope>NUCLEOTIDE SEQUENCE [LARGE SCALE GENOMIC DNA]</scope>
    <source>
        <strain evidence="6 7">CBS 117618</strain>
    </source>
</reference>
<evidence type="ECO:0000313" key="7">
    <source>
        <dbReference type="Proteomes" id="UP000326532"/>
    </source>
</evidence>
<dbReference type="Gene3D" id="3.40.50.300">
    <property type="entry name" value="P-loop containing nucleotide triphosphate hydrolases"/>
    <property type="match status" value="1"/>
</dbReference>
<keyword evidence="6" id="KW-0251">Elongation factor</keyword>
<dbReference type="InterPro" id="IPR050100">
    <property type="entry name" value="TRAFAC_GTPase_members"/>
</dbReference>
<name>A0A5N6DUC7_ASPPA</name>
<accession>A0A5N6DUC7</accession>
<gene>
    <name evidence="6" type="ORF">BDV34DRAFT_233195</name>
</gene>
<protein>
    <recommendedName>
        <fullName evidence="2">Elongation factor 1-alpha</fullName>
    </recommendedName>
</protein>
<feature type="domain" description="Tr-type G" evidence="5">
    <location>
        <begin position="6"/>
        <end position="236"/>
    </location>
</feature>
<dbReference type="AlphaFoldDB" id="A0A5N6DUC7"/>
<dbReference type="Pfam" id="PF22594">
    <property type="entry name" value="GTP-eEF1A_C"/>
    <property type="match status" value="1"/>
</dbReference>
<dbReference type="Proteomes" id="UP000326532">
    <property type="component" value="Unassembled WGS sequence"/>
</dbReference>
<evidence type="ECO:0000259" key="5">
    <source>
        <dbReference type="PROSITE" id="PS51722"/>
    </source>
</evidence>
<dbReference type="SUPFAM" id="SSF50447">
    <property type="entry name" value="Translation proteins"/>
    <property type="match status" value="1"/>
</dbReference>
<dbReference type="PANTHER" id="PTHR23115">
    <property type="entry name" value="TRANSLATION FACTOR"/>
    <property type="match status" value="1"/>
</dbReference>
<proteinExistence type="inferred from homology"/>
<dbReference type="EMBL" id="ML734950">
    <property type="protein sequence ID" value="KAB8208705.1"/>
    <property type="molecule type" value="Genomic_DNA"/>
</dbReference>
<dbReference type="GO" id="GO:0005525">
    <property type="term" value="F:GTP binding"/>
    <property type="evidence" value="ECO:0007669"/>
    <property type="project" value="UniProtKB-KW"/>
</dbReference>
<dbReference type="InterPro" id="IPR027417">
    <property type="entry name" value="P-loop_NTPase"/>
</dbReference>
<dbReference type="Pfam" id="PF00009">
    <property type="entry name" value="GTP_EFTU"/>
    <property type="match status" value="1"/>
</dbReference>
<dbReference type="GO" id="GO:0003924">
    <property type="term" value="F:GTPase activity"/>
    <property type="evidence" value="ECO:0007669"/>
    <property type="project" value="InterPro"/>
</dbReference>
<evidence type="ECO:0000256" key="1">
    <source>
        <dbReference type="ARBA" id="ARBA00007249"/>
    </source>
</evidence>
<keyword evidence="4" id="KW-0342">GTP-binding</keyword>
<keyword evidence="7" id="KW-1185">Reference proteome</keyword>
<dbReference type="GO" id="GO:0003746">
    <property type="term" value="F:translation elongation factor activity"/>
    <property type="evidence" value="ECO:0007669"/>
    <property type="project" value="UniProtKB-KW"/>
</dbReference>
<dbReference type="PRINTS" id="PR00315">
    <property type="entry name" value="ELONGATNFCT"/>
</dbReference>
<evidence type="ECO:0000256" key="3">
    <source>
        <dbReference type="ARBA" id="ARBA00022741"/>
    </source>
</evidence>
<evidence type="ECO:0000256" key="4">
    <source>
        <dbReference type="ARBA" id="ARBA00023134"/>
    </source>
</evidence>
<sequence length="441" mass="47762">MGASDKTPIKIAVLGHVDSGKSTVAGQMMYQWNAVDEYTMEELENDAANSGWESSKYAWIFDKRQDERASGDTIHVTLGEFETDDHVVTLIDCPGHNEYTKNMINGAVGADCALLVVSAAEGEFEEGLGGQMREHARLAFYLGIQRVIVAITKMDTCDWSEDRYNEIVNETKRVLSKQGFNAEKTPYVPISGLNGDNISTAIESPWYNGWPSAHLGVTSYPGKSLLDAIKYFPPPRRRINASFRLPIRKVYQIPSVGTIVTGTVIAGHCRPGMTVTLSPRGSVAQVQSIQQFHKQVNECSAGDIVGLNLGDDVDVDGCTVVSDVKDPAAICDSFTAHIIALDYGLKSGCAPSVHCGTGHAPCKFEIIDVLDRRTGKSLGQPDNIARPGLGALAKVTPLKHLCVENHLDYPALGRIIVRDSGRTIAVGTVKAVEKTTDITKT</sequence>
<organism evidence="6 7">
    <name type="scientific">Aspergillus parasiticus</name>
    <dbReference type="NCBI Taxonomy" id="5067"/>
    <lineage>
        <taxon>Eukaryota</taxon>
        <taxon>Fungi</taxon>
        <taxon>Dikarya</taxon>
        <taxon>Ascomycota</taxon>
        <taxon>Pezizomycotina</taxon>
        <taxon>Eurotiomycetes</taxon>
        <taxon>Eurotiomycetidae</taxon>
        <taxon>Eurotiales</taxon>
        <taxon>Aspergillaceae</taxon>
        <taxon>Aspergillus</taxon>
        <taxon>Aspergillus subgen. Circumdati</taxon>
    </lineage>
</organism>
<dbReference type="VEuPathDB" id="FungiDB:BDV34DRAFT_233195"/>
<dbReference type="InterPro" id="IPR009000">
    <property type="entry name" value="Transl_B-barrel_sf"/>
</dbReference>
<keyword evidence="6" id="KW-0648">Protein biosynthesis</keyword>
<dbReference type="Gene3D" id="2.40.30.10">
    <property type="entry name" value="Translation factors"/>
    <property type="match status" value="2"/>
</dbReference>
<dbReference type="InterPro" id="IPR004161">
    <property type="entry name" value="EFTu-like_2"/>
</dbReference>
<evidence type="ECO:0000313" key="6">
    <source>
        <dbReference type="EMBL" id="KAB8208705.1"/>
    </source>
</evidence>
<evidence type="ECO:0000256" key="2">
    <source>
        <dbReference type="ARBA" id="ARBA00013870"/>
    </source>
</evidence>
<dbReference type="SUPFAM" id="SSF52540">
    <property type="entry name" value="P-loop containing nucleoside triphosphate hydrolases"/>
    <property type="match status" value="1"/>
</dbReference>
<dbReference type="InterPro" id="IPR000795">
    <property type="entry name" value="T_Tr_GTP-bd_dom"/>
</dbReference>
<keyword evidence="3" id="KW-0547">Nucleotide-binding</keyword>
<dbReference type="SUPFAM" id="SSF50465">
    <property type="entry name" value="EF-Tu/eEF-1alpha/eIF2-gamma C-terminal domain"/>
    <property type="match status" value="1"/>
</dbReference>
<dbReference type="PROSITE" id="PS51722">
    <property type="entry name" value="G_TR_2"/>
    <property type="match status" value="1"/>
</dbReference>